<dbReference type="OrthoDB" id="9814556at2"/>
<evidence type="ECO:0000313" key="8">
    <source>
        <dbReference type="Proteomes" id="UP000441354"/>
    </source>
</evidence>
<dbReference type="GO" id="GO:0016491">
    <property type="term" value="F:oxidoreductase activity"/>
    <property type="evidence" value="ECO:0007669"/>
    <property type="project" value="UniProtKB-KW"/>
</dbReference>
<dbReference type="InterPro" id="IPR002937">
    <property type="entry name" value="Amino_oxidase"/>
</dbReference>
<keyword evidence="2 5" id="KW-0125">Carotenoid biosynthesis</keyword>
<dbReference type="NCBIfam" id="TIGR02734">
    <property type="entry name" value="crtI_fam"/>
    <property type="match status" value="1"/>
</dbReference>
<dbReference type="InterPro" id="IPR036188">
    <property type="entry name" value="FAD/NAD-bd_sf"/>
</dbReference>
<organism evidence="7 8">
    <name type="scientific">Bacillus mesophilum</name>
    <dbReference type="NCBI Taxonomy" id="1071718"/>
    <lineage>
        <taxon>Bacteria</taxon>
        <taxon>Bacillati</taxon>
        <taxon>Bacillota</taxon>
        <taxon>Bacilli</taxon>
        <taxon>Bacillales</taxon>
        <taxon>Bacillaceae</taxon>
        <taxon>Bacillus</taxon>
    </lineage>
</organism>
<dbReference type="GO" id="GO:0016117">
    <property type="term" value="P:carotenoid biosynthetic process"/>
    <property type="evidence" value="ECO:0007669"/>
    <property type="project" value="UniProtKB-KW"/>
</dbReference>
<dbReference type="Gene3D" id="3.50.50.60">
    <property type="entry name" value="FAD/NAD(P)-binding domain"/>
    <property type="match status" value="2"/>
</dbReference>
<feature type="domain" description="Amine oxidase" evidence="6">
    <location>
        <begin position="12"/>
        <end position="495"/>
    </location>
</feature>
<sequence length="511" mass="58143">MRKKVIVIGAGIAGLASAIRLQHAGYNVEVIEKGKLPGGKMNRIEKDGYSFDLGPTLVMMPELYREVFELTGKDPDDYIPMQRLDPMYTVFFGNDKEDRYEISSDLTHLMKTLETISDRDAQGFLTYIQKIYERFIVAKEHFLQRPFRNGSDFYNPFMLRQAMKLRTLSSADKFIGKYVKNERLKHMLSFQTLYIGVSPYNGPSLYSIIPMIELLYGVWFLKGGMHTMAKALEKLLVEIGGKITYQTEVEEILIENGTARGVKLNDQIIHSDFVMCNADFPHAMKNLVKDQKAKGKKYTDEKIDRMKYSCSCFLMYLGMDKKYDQVDTIHNFFFSEHLKDNIDQIFSGHRIEHPSFYVYMGSKIEPSMAPEGKEGLYVLVPVSDLSTGDEKWDEETIRYYRTKVLDTLKTIDGFENIENEIVSESYMTPVDFKEKLNAYNGACFGLRPNLMQSNHLRPQSKAKNCENLYFTGSSTHPGAGVPIVLLSAKIAADELMLDDGTLGSALTEGGA</sequence>
<name>A0A7V7RIX8_9BACI</name>
<dbReference type="PANTHER" id="PTHR43734:SF1">
    <property type="entry name" value="PHYTOENE DESATURASE"/>
    <property type="match status" value="1"/>
</dbReference>
<keyword evidence="3 5" id="KW-0560">Oxidoreductase</keyword>
<comment type="similarity">
    <text evidence="4">Belongs to the carotenoid/retinoid oxidoreductase family. CrtN subfamily.</text>
</comment>
<proteinExistence type="inferred from homology"/>
<protein>
    <submittedName>
        <fullName evidence="7">Phytoene desaturase</fullName>
    </submittedName>
</protein>
<evidence type="ECO:0000256" key="1">
    <source>
        <dbReference type="ARBA" id="ARBA00004829"/>
    </source>
</evidence>
<dbReference type="Proteomes" id="UP000441354">
    <property type="component" value="Unassembled WGS sequence"/>
</dbReference>
<evidence type="ECO:0000259" key="6">
    <source>
        <dbReference type="Pfam" id="PF01593"/>
    </source>
</evidence>
<accession>A0A7V7RIX8</accession>
<evidence type="ECO:0000256" key="3">
    <source>
        <dbReference type="ARBA" id="ARBA00023002"/>
    </source>
</evidence>
<dbReference type="RefSeq" id="WP_151575509.1">
    <property type="nucleotide sequence ID" value="NZ_WBOT01000007.1"/>
</dbReference>
<dbReference type="SUPFAM" id="SSF51905">
    <property type="entry name" value="FAD/NAD(P)-binding domain"/>
    <property type="match status" value="1"/>
</dbReference>
<evidence type="ECO:0000256" key="2">
    <source>
        <dbReference type="ARBA" id="ARBA00022746"/>
    </source>
</evidence>
<dbReference type="Pfam" id="PF01593">
    <property type="entry name" value="Amino_oxidase"/>
    <property type="match status" value="1"/>
</dbReference>
<gene>
    <name evidence="7" type="primary">crtI</name>
    <name evidence="7" type="ORF">F7732_18190</name>
</gene>
<keyword evidence="8" id="KW-1185">Reference proteome</keyword>
<evidence type="ECO:0000313" key="7">
    <source>
        <dbReference type="EMBL" id="KAB2330578.1"/>
    </source>
</evidence>
<dbReference type="InterPro" id="IPR014105">
    <property type="entry name" value="Carotenoid/retinoid_OxRdtase"/>
</dbReference>
<reference evidence="7 8" key="1">
    <citation type="journal article" date="2014" name="Arch. Microbiol.">
        <title>Bacillus mesophilum sp. nov., strain IITR-54T, a novel 4-chlorobiphenyl dechlorinating bacterium.</title>
        <authorList>
            <person name="Manickam N."/>
            <person name="Singh N.K."/>
            <person name="Bajaj A."/>
            <person name="Kumar R.M."/>
            <person name="Kaur G."/>
            <person name="Kaur N."/>
            <person name="Bala M."/>
            <person name="Kumar A."/>
            <person name="Mayilraj S."/>
        </authorList>
    </citation>
    <scope>NUCLEOTIDE SEQUENCE [LARGE SCALE GENOMIC DNA]</scope>
    <source>
        <strain evidence="7 8">IITR-54</strain>
    </source>
</reference>
<evidence type="ECO:0000256" key="5">
    <source>
        <dbReference type="RuleBase" id="RU362075"/>
    </source>
</evidence>
<comment type="caution">
    <text evidence="7">The sequence shown here is derived from an EMBL/GenBank/DDBJ whole genome shotgun (WGS) entry which is preliminary data.</text>
</comment>
<evidence type="ECO:0000256" key="4">
    <source>
        <dbReference type="ARBA" id="ARBA00038322"/>
    </source>
</evidence>
<dbReference type="AlphaFoldDB" id="A0A7V7RIX8"/>
<dbReference type="PANTHER" id="PTHR43734">
    <property type="entry name" value="PHYTOENE DESATURASE"/>
    <property type="match status" value="1"/>
</dbReference>
<comment type="pathway">
    <text evidence="1 5">Carotenoid biosynthesis.</text>
</comment>
<dbReference type="EMBL" id="WBOT01000007">
    <property type="protein sequence ID" value="KAB2330578.1"/>
    <property type="molecule type" value="Genomic_DNA"/>
</dbReference>